<gene>
    <name evidence="1" type="ORF">I5M07_10985</name>
</gene>
<evidence type="ECO:0000313" key="2">
    <source>
        <dbReference type="Proteomes" id="UP000609172"/>
    </source>
</evidence>
<dbReference type="PROSITE" id="PS51257">
    <property type="entry name" value="PROKAR_LIPOPROTEIN"/>
    <property type="match status" value="1"/>
</dbReference>
<dbReference type="AlphaFoldDB" id="A0A934PN67"/>
<reference evidence="1" key="1">
    <citation type="submission" date="2020-12" db="EMBL/GenBank/DDBJ databases">
        <title>Bacterial novel species Flavobacterium sp. SE-1-e isolated from soil.</title>
        <authorList>
            <person name="Jung H.-Y."/>
        </authorList>
    </citation>
    <scope>NUCLEOTIDE SEQUENCE</scope>
    <source>
        <strain evidence="1">SE-1-e</strain>
    </source>
</reference>
<name>A0A934PN67_9FLAO</name>
<dbReference type="EMBL" id="JAEHFV010000004">
    <property type="protein sequence ID" value="MBK0370359.1"/>
    <property type="molecule type" value="Genomic_DNA"/>
</dbReference>
<evidence type="ECO:0000313" key="1">
    <source>
        <dbReference type="EMBL" id="MBK0370359.1"/>
    </source>
</evidence>
<dbReference type="RefSeq" id="WP_200106488.1">
    <property type="nucleotide sequence ID" value="NZ_JAEHFV010000004.1"/>
</dbReference>
<accession>A0A934PN67</accession>
<protein>
    <submittedName>
        <fullName evidence="1">Uncharacterized protein</fullName>
    </submittedName>
</protein>
<keyword evidence="2" id="KW-1185">Reference proteome</keyword>
<dbReference type="Proteomes" id="UP000609172">
    <property type="component" value="Unassembled WGS sequence"/>
</dbReference>
<organism evidence="1 2">
    <name type="scientific">Flavobacterium agrisoli</name>
    <dbReference type="NCBI Taxonomy" id="2793066"/>
    <lineage>
        <taxon>Bacteria</taxon>
        <taxon>Pseudomonadati</taxon>
        <taxon>Bacteroidota</taxon>
        <taxon>Flavobacteriia</taxon>
        <taxon>Flavobacteriales</taxon>
        <taxon>Flavobacteriaceae</taxon>
        <taxon>Flavobacterium</taxon>
    </lineage>
</organism>
<sequence>MKKPITTLVIIALFSLSMQSCKKEATHTTETELTPGQKLDTMLHDLKNEKDTASGKIDSTLQDIKHATKKGVDAVEGAAVNVKDGVKKTANDVEKELKK</sequence>
<proteinExistence type="predicted"/>
<comment type="caution">
    <text evidence="1">The sequence shown here is derived from an EMBL/GenBank/DDBJ whole genome shotgun (WGS) entry which is preliminary data.</text>
</comment>